<keyword evidence="3 11" id="KW-0378">Hydrolase</keyword>
<dbReference type="GO" id="GO:0033202">
    <property type="term" value="C:DNA helicase complex"/>
    <property type="evidence" value="ECO:0007669"/>
    <property type="project" value="TreeGrafter"/>
</dbReference>
<dbReference type="Gene3D" id="1.10.10.160">
    <property type="match status" value="1"/>
</dbReference>
<dbReference type="GO" id="GO:0016887">
    <property type="term" value="F:ATP hydrolysis activity"/>
    <property type="evidence" value="ECO:0007669"/>
    <property type="project" value="RHEA"/>
</dbReference>
<evidence type="ECO:0000256" key="4">
    <source>
        <dbReference type="ARBA" id="ARBA00022806"/>
    </source>
</evidence>
<dbReference type="OrthoDB" id="9810135at2"/>
<keyword evidence="6" id="KW-0238">DNA-binding</keyword>
<dbReference type="InterPro" id="IPR014016">
    <property type="entry name" value="UvrD-like_ATP-bd"/>
</dbReference>
<dbReference type="PROSITE" id="PS51217">
    <property type="entry name" value="UVRD_HELICASE_CTER"/>
    <property type="match status" value="1"/>
</dbReference>
<name>A0A449B9J2_9BACT</name>
<comment type="similarity">
    <text evidence="1">Belongs to the helicase family. UvrD subfamily.</text>
</comment>
<sequence>MARKEKILQDLNPDQAEALNYFSGPLRIIAGAGSGKTRVLTRKIAYLINVLGIVPSEILALTFTNKAANEMSERVMQYSSYTENPAENVQKPLICTFHTFCSKILRVEADKLGFGSDFQIVDDVDKKGILTNIYKNHHLSPQEVKFSRIFNIFSMAKNLNYTSDELVQAINESENDPDVISTNKLIGQMFDEYNEFLQQKNCFDFDDLIIKVHELFKTNAEVKDKWASKFEFILVDEFQDTSKMQYEIIKDLCSKGAQLTIVGDPDQTIYSWRGADVDLILNFDQNFPNVHTIVLNTNYRSTQTILNAANNLIKHNKKRFSKDLVTDNVGGEDIEFYHAFNPEAEARWVVQKINELKKKKIQLKNIAIFYRSNYYSRPFEEELMRENINYKVFNGQKFFQRKEIKDVLSYLRVIYDFSDVSLLRIINTPARKIGDATLAKLETFAADKGKSLLDALITYNKELPVSTTVRNEIIKFLNAILRHNKALKKYSIYETLNSLLKEVGYIEYIKNDPGLKNSGEDNIKELLNSIRAWEKNNAPTKGIKEYLEEISLFSAGDEVDTGTNYVTLMTVHSAKGLEFDNVFLVGMSDQVFPHRRSLQNKNPEALEEERRLAYVAITRARKRLFVSDSRGYTENNEAKNPSFFITEMGLDVEALITKNQDVNIDFSEISEDKIKEINKHIIPGDIIAHIVFGEGTVLEVDPDKIKVEFKDKKHGIRSLSKNHSAMRLLKSQFLADLNTTSSDTKDEIK</sequence>
<keyword evidence="15" id="KW-1185">Reference proteome</keyword>
<evidence type="ECO:0000313" key="14">
    <source>
        <dbReference type="EMBL" id="VEU77851.1"/>
    </source>
</evidence>
<dbReference type="PANTHER" id="PTHR11070:SF2">
    <property type="entry name" value="ATP-DEPENDENT DNA HELICASE SRS2"/>
    <property type="match status" value="1"/>
</dbReference>
<dbReference type="AlphaFoldDB" id="A0A449B9J2"/>
<dbReference type="SUPFAM" id="SSF52540">
    <property type="entry name" value="P-loop containing nucleoside triphosphate hydrolases"/>
    <property type="match status" value="1"/>
</dbReference>
<dbReference type="EMBL" id="LR215043">
    <property type="protein sequence ID" value="VEU77851.1"/>
    <property type="molecule type" value="Genomic_DNA"/>
</dbReference>
<dbReference type="CDD" id="cd17932">
    <property type="entry name" value="DEXQc_UvrD"/>
    <property type="match status" value="1"/>
</dbReference>
<evidence type="ECO:0000259" key="13">
    <source>
        <dbReference type="PROSITE" id="PS51217"/>
    </source>
</evidence>
<dbReference type="InterPro" id="IPR013986">
    <property type="entry name" value="DExx_box_DNA_helicase_dom_sf"/>
</dbReference>
<gene>
    <name evidence="14" type="primary">pcrA</name>
    <name evidence="14" type="ORF">NCTC10184_00065</name>
</gene>
<dbReference type="Pfam" id="PF00580">
    <property type="entry name" value="UvrD-helicase"/>
    <property type="match status" value="1"/>
</dbReference>
<dbReference type="PANTHER" id="PTHR11070">
    <property type="entry name" value="UVRD / RECB / PCRA DNA HELICASE FAMILY MEMBER"/>
    <property type="match status" value="1"/>
</dbReference>
<dbReference type="InterPro" id="IPR014017">
    <property type="entry name" value="DNA_helicase_UvrD-like_C"/>
</dbReference>
<keyword evidence="2 11" id="KW-0547">Nucleotide-binding</keyword>
<feature type="domain" description="UvrD-like helicase ATP-binding" evidence="12">
    <location>
        <begin position="9"/>
        <end position="302"/>
    </location>
</feature>
<feature type="domain" description="UvrD-like helicase C-terminal" evidence="13">
    <location>
        <begin position="303"/>
        <end position="576"/>
    </location>
</feature>
<protein>
    <recommendedName>
        <fullName evidence="9">DNA 3'-5' helicase</fullName>
        <ecNumber evidence="9">5.6.2.4</ecNumber>
    </recommendedName>
</protein>
<evidence type="ECO:0000256" key="11">
    <source>
        <dbReference type="PROSITE-ProRule" id="PRU00560"/>
    </source>
</evidence>
<dbReference type="Proteomes" id="UP000290876">
    <property type="component" value="Chromosome"/>
</dbReference>
<keyword evidence="5 11" id="KW-0067">ATP-binding</keyword>
<evidence type="ECO:0000256" key="8">
    <source>
        <dbReference type="ARBA" id="ARBA00034617"/>
    </source>
</evidence>
<dbReference type="Pfam" id="PF13361">
    <property type="entry name" value="UvrD_C"/>
    <property type="match status" value="1"/>
</dbReference>
<evidence type="ECO:0000256" key="3">
    <source>
        <dbReference type="ARBA" id="ARBA00022801"/>
    </source>
</evidence>
<evidence type="ECO:0000256" key="6">
    <source>
        <dbReference type="ARBA" id="ARBA00023125"/>
    </source>
</evidence>
<evidence type="ECO:0000256" key="9">
    <source>
        <dbReference type="ARBA" id="ARBA00034808"/>
    </source>
</evidence>
<evidence type="ECO:0000256" key="10">
    <source>
        <dbReference type="ARBA" id="ARBA00048988"/>
    </source>
</evidence>
<evidence type="ECO:0000256" key="2">
    <source>
        <dbReference type="ARBA" id="ARBA00022741"/>
    </source>
</evidence>
<dbReference type="InterPro" id="IPR027417">
    <property type="entry name" value="P-loop_NTPase"/>
</dbReference>
<evidence type="ECO:0000313" key="15">
    <source>
        <dbReference type="Proteomes" id="UP000290876"/>
    </source>
</evidence>
<dbReference type="GO" id="GO:0043138">
    <property type="term" value="F:3'-5' DNA helicase activity"/>
    <property type="evidence" value="ECO:0007669"/>
    <property type="project" value="UniProtKB-EC"/>
</dbReference>
<keyword evidence="4 11" id="KW-0347">Helicase</keyword>
<feature type="binding site" evidence="11">
    <location>
        <begin position="30"/>
        <end position="37"/>
    </location>
    <ligand>
        <name>ATP</name>
        <dbReference type="ChEBI" id="CHEBI:30616"/>
    </ligand>
</feature>
<evidence type="ECO:0000256" key="1">
    <source>
        <dbReference type="ARBA" id="ARBA00009922"/>
    </source>
</evidence>
<accession>A0A449B9J2</accession>
<dbReference type="GO" id="GO:0003677">
    <property type="term" value="F:DNA binding"/>
    <property type="evidence" value="ECO:0007669"/>
    <property type="project" value="UniProtKB-KW"/>
</dbReference>
<dbReference type="GO" id="GO:0005829">
    <property type="term" value="C:cytosol"/>
    <property type="evidence" value="ECO:0007669"/>
    <property type="project" value="TreeGrafter"/>
</dbReference>
<evidence type="ECO:0000256" key="7">
    <source>
        <dbReference type="ARBA" id="ARBA00023235"/>
    </source>
</evidence>
<dbReference type="CDD" id="cd18807">
    <property type="entry name" value="SF1_C_UvrD"/>
    <property type="match status" value="1"/>
</dbReference>
<comment type="catalytic activity">
    <reaction evidence="8">
        <text>Couples ATP hydrolysis with the unwinding of duplex DNA by translocating in the 3'-5' direction.</text>
        <dbReference type="EC" id="5.6.2.4"/>
    </reaction>
</comment>
<dbReference type="InterPro" id="IPR000212">
    <property type="entry name" value="DNA_helicase_UvrD/REP"/>
</dbReference>
<evidence type="ECO:0000256" key="5">
    <source>
        <dbReference type="ARBA" id="ARBA00022840"/>
    </source>
</evidence>
<dbReference type="RefSeq" id="WP_129622713.1">
    <property type="nucleotide sequence ID" value="NZ_LR215043.1"/>
</dbReference>
<proteinExistence type="inferred from homology"/>
<evidence type="ECO:0000259" key="12">
    <source>
        <dbReference type="PROSITE" id="PS51198"/>
    </source>
</evidence>
<comment type="catalytic activity">
    <reaction evidence="10">
        <text>ATP + H2O = ADP + phosphate + H(+)</text>
        <dbReference type="Rhea" id="RHEA:13065"/>
        <dbReference type="ChEBI" id="CHEBI:15377"/>
        <dbReference type="ChEBI" id="CHEBI:15378"/>
        <dbReference type="ChEBI" id="CHEBI:30616"/>
        <dbReference type="ChEBI" id="CHEBI:43474"/>
        <dbReference type="ChEBI" id="CHEBI:456216"/>
        <dbReference type="EC" id="5.6.2.4"/>
    </reaction>
</comment>
<dbReference type="KEGG" id="mcob:NCTC10184_00065"/>
<organism evidence="14 15">
    <name type="scientific">Mycoplasmopsis columbinasalis</name>
    <dbReference type="NCBI Taxonomy" id="114880"/>
    <lineage>
        <taxon>Bacteria</taxon>
        <taxon>Bacillati</taxon>
        <taxon>Mycoplasmatota</taxon>
        <taxon>Mycoplasmoidales</taxon>
        <taxon>Metamycoplasmataceae</taxon>
        <taxon>Mycoplasmopsis</taxon>
    </lineage>
</organism>
<dbReference type="GO" id="GO:0000725">
    <property type="term" value="P:recombinational repair"/>
    <property type="evidence" value="ECO:0007669"/>
    <property type="project" value="TreeGrafter"/>
</dbReference>
<keyword evidence="7" id="KW-0413">Isomerase</keyword>
<dbReference type="EC" id="5.6.2.4" evidence="9"/>
<dbReference type="GO" id="GO:0005524">
    <property type="term" value="F:ATP binding"/>
    <property type="evidence" value="ECO:0007669"/>
    <property type="project" value="UniProtKB-UniRule"/>
</dbReference>
<reference evidence="14 15" key="1">
    <citation type="submission" date="2019-01" db="EMBL/GenBank/DDBJ databases">
        <authorList>
            <consortium name="Pathogen Informatics"/>
        </authorList>
    </citation>
    <scope>NUCLEOTIDE SEQUENCE [LARGE SCALE GENOMIC DNA]</scope>
    <source>
        <strain evidence="14 15">NCTC10184</strain>
    </source>
</reference>
<dbReference type="Gene3D" id="3.40.50.300">
    <property type="entry name" value="P-loop containing nucleotide triphosphate hydrolases"/>
    <property type="match status" value="2"/>
</dbReference>
<dbReference type="PROSITE" id="PS51198">
    <property type="entry name" value="UVRD_HELICASE_ATP_BIND"/>
    <property type="match status" value="1"/>
</dbReference>
<dbReference type="Gene3D" id="1.10.486.10">
    <property type="entry name" value="PCRA, domain 4"/>
    <property type="match status" value="1"/>
</dbReference>